<evidence type="ECO:0000313" key="2">
    <source>
        <dbReference type="EMBL" id="VDP07588.1"/>
    </source>
</evidence>
<dbReference type="Proteomes" id="UP000270296">
    <property type="component" value="Unassembled WGS sequence"/>
</dbReference>
<proteinExistence type="predicted"/>
<name>A0A183IPL4_9BILA</name>
<feature type="region of interest" description="Disordered" evidence="1">
    <location>
        <begin position="114"/>
        <end position="146"/>
    </location>
</feature>
<evidence type="ECO:0000256" key="1">
    <source>
        <dbReference type="SAM" id="MobiDB-lite"/>
    </source>
</evidence>
<keyword evidence="3" id="KW-1185">Reference proteome</keyword>
<evidence type="ECO:0000313" key="3">
    <source>
        <dbReference type="Proteomes" id="UP000270296"/>
    </source>
</evidence>
<dbReference type="AlphaFoldDB" id="A0A183IPL4"/>
<dbReference type="WBParaSite" id="SBAD_0000578301-mRNA-1">
    <property type="protein sequence ID" value="SBAD_0000578301-mRNA-1"/>
    <property type="gene ID" value="SBAD_0000578301"/>
</dbReference>
<reference evidence="2 3" key="2">
    <citation type="submission" date="2018-11" db="EMBL/GenBank/DDBJ databases">
        <authorList>
            <consortium name="Pathogen Informatics"/>
        </authorList>
    </citation>
    <scope>NUCLEOTIDE SEQUENCE [LARGE SCALE GENOMIC DNA]</scope>
</reference>
<dbReference type="EMBL" id="UZAM01009077">
    <property type="protein sequence ID" value="VDP07588.1"/>
    <property type="molecule type" value="Genomic_DNA"/>
</dbReference>
<protein>
    <submittedName>
        <fullName evidence="2 4">Uncharacterized protein</fullName>
    </submittedName>
</protein>
<reference evidence="4" key="1">
    <citation type="submission" date="2016-06" db="UniProtKB">
        <authorList>
            <consortium name="WormBaseParasite"/>
        </authorList>
    </citation>
    <scope>IDENTIFICATION</scope>
</reference>
<sequence length="169" mass="19231">MPPVSVNHLYLKFPNSYVRPPPGRHTWMWICMRIRSPFLMPVSGLYMPVFDCSSELMRFTRLATLPTRGSFVYKHPMSKRSTLTFRNAAFSDDDDTHNRAPTWKLDAARAMPDTAPLDVNPETKRQDGWSAGITQPNSYHSRRRNTASNTVAAMHTTIGSADRTKFALL</sequence>
<evidence type="ECO:0000313" key="4">
    <source>
        <dbReference type="WBParaSite" id="SBAD_0000578301-mRNA-1"/>
    </source>
</evidence>
<organism evidence="4">
    <name type="scientific">Soboliphyme baturini</name>
    <dbReference type="NCBI Taxonomy" id="241478"/>
    <lineage>
        <taxon>Eukaryota</taxon>
        <taxon>Metazoa</taxon>
        <taxon>Ecdysozoa</taxon>
        <taxon>Nematoda</taxon>
        <taxon>Enoplea</taxon>
        <taxon>Dorylaimia</taxon>
        <taxon>Dioctophymatida</taxon>
        <taxon>Dioctophymatoidea</taxon>
        <taxon>Soboliphymatidae</taxon>
        <taxon>Soboliphyme</taxon>
    </lineage>
</organism>
<accession>A0A183IPL4</accession>
<gene>
    <name evidence="2" type="ORF">SBAD_LOCUS5561</name>
</gene>